<feature type="domain" description="PH" evidence="2">
    <location>
        <begin position="624"/>
        <end position="804"/>
    </location>
</feature>
<reference evidence="3 4" key="1">
    <citation type="submission" date="2019-12" db="EMBL/GenBank/DDBJ databases">
        <authorList>
            <person name="Floudas D."/>
            <person name="Bentzer J."/>
            <person name="Ahren D."/>
            <person name="Johansson T."/>
            <person name="Persson P."/>
            <person name="Tunlid A."/>
        </authorList>
    </citation>
    <scope>NUCLEOTIDE SEQUENCE [LARGE SCALE GENOMIC DNA]</scope>
    <source>
        <strain evidence="3 4">CBS 102.39</strain>
    </source>
</reference>
<feature type="compositionally biased region" description="Acidic residues" evidence="1">
    <location>
        <begin position="742"/>
        <end position="751"/>
    </location>
</feature>
<dbReference type="AlphaFoldDB" id="A0A8H4QVC0"/>
<feature type="region of interest" description="Disordered" evidence="1">
    <location>
        <begin position="740"/>
        <end position="760"/>
    </location>
</feature>
<protein>
    <recommendedName>
        <fullName evidence="2">PH domain-containing protein</fullName>
    </recommendedName>
</protein>
<evidence type="ECO:0000256" key="1">
    <source>
        <dbReference type="SAM" id="MobiDB-lite"/>
    </source>
</evidence>
<organism evidence="3 4">
    <name type="scientific">Agrocybe pediades</name>
    <dbReference type="NCBI Taxonomy" id="84607"/>
    <lineage>
        <taxon>Eukaryota</taxon>
        <taxon>Fungi</taxon>
        <taxon>Dikarya</taxon>
        <taxon>Basidiomycota</taxon>
        <taxon>Agaricomycotina</taxon>
        <taxon>Agaricomycetes</taxon>
        <taxon>Agaricomycetidae</taxon>
        <taxon>Agaricales</taxon>
        <taxon>Agaricineae</taxon>
        <taxon>Strophariaceae</taxon>
        <taxon>Agrocybe</taxon>
    </lineage>
</organism>
<gene>
    <name evidence="3" type="ORF">D9613_006063</name>
</gene>
<dbReference type="InterPro" id="IPR040345">
    <property type="entry name" value="Mug56/Spo71"/>
</dbReference>
<dbReference type="InterPro" id="IPR001849">
    <property type="entry name" value="PH_domain"/>
</dbReference>
<feature type="region of interest" description="Disordered" evidence="1">
    <location>
        <begin position="298"/>
        <end position="324"/>
    </location>
</feature>
<accession>A0A8H4QVC0</accession>
<dbReference type="Pfam" id="PF23207">
    <property type="entry name" value="PH_SPO71"/>
    <property type="match status" value="1"/>
</dbReference>
<sequence length="1047" mass="119330">MASDSAHQGLGPSSSNIRSTSSRIAPLDEAAAQTKPATMPQRIFIGPMPEKVVSHHELQGKKKKITIGSVLSLGFDADDDATIPVGRGDKTEDVSRVLKENALRFFLHRGGDIADWGEEAERHMLNEMMNHWKESDWGQLWHRRHHRRKRDSRTESQWFGKSFEVGNLLGLNFMEEHGHLSDRSRLLPSNREPEPVVPRDATLISNMSMYPTSTTGLQTFVTANSEFAQVIPSIPNAHTAPADSATQAYTYTASLSTASSQTGLLQKQRDDAIEGYAATQPSLRLPLVSSSAKGKAKVQFSETNARQSDPREPVPAEEVLSRTKNTVDANTSMAATVTPVENPEPEFRMLVRVSYTKSETITEFNDAINRTTRDLHYEDWGEFLVAWRRDSVEIYRDHNTPGKEWLTGHKHLSYVIPLRSSRTRLSLFSFVDMSFCITCAPATTRLNANASRWIFSREKEGTNIFVFKLKSRSRAYDWIWQLWKQMGGEMPRIVDIHNPRLNTKVTIDVPENAELDSTALYDLFKRENVIKMCMELLPAVPDWQHLVETEIKKGKSLQLAWRLKANLDWVWLETDVEDKERDWAVLCGLAFRQSSRPPVLEIRLADHAPDHILLKDGKRLEEPPALEGYLDRIKPNTQSRNQTYLSTHNGNLFILNPLYAFPPMPPGLAPVSEAYANPQSLRQAEIRRGSNQIMTATGVCDLRTIIAVRRASHPTSAHIHSERESNDDATWARTWQTPEERIAEDEEDEGGEVGLNKSSDRSRTRVRRSFELLLKTGHVVRFEAFSCGVAIEWVDRLRALIFYWKNRHRIDAKEEIDLAQALRPRLTPQTRVCEDVHDVAPEAPVDLSLPHRAMDNLFNWCILEGCHSLVKGGRLYMKKGLHGQYKLVQLFLVAGHLVRFRIGSQSSMYPSIRKKINLLDAYVYSGYFAAQTLPKGQYRPNAAPAPRRYQDGLETNDPEEDMLFMISYRPQPHIVDADYDPRVAPFETKSVPQLSAKHKMLIFKTRSLFERDSWCWALNCEIEKIVRAQRDREAMLRETGNLITLNR</sequence>
<dbReference type="InterPro" id="IPR039486">
    <property type="entry name" value="Mug56/Spo71_PH"/>
</dbReference>
<evidence type="ECO:0000313" key="4">
    <source>
        <dbReference type="Proteomes" id="UP000521872"/>
    </source>
</evidence>
<name>A0A8H4QVC0_9AGAR</name>
<dbReference type="Pfam" id="PF15404">
    <property type="entry name" value="PH_4"/>
    <property type="match status" value="1"/>
</dbReference>
<feature type="compositionally biased region" description="Low complexity" evidence="1">
    <location>
        <begin position="13"/>
        <end position="24"/>
    </location>
</feature>
<feature type="region of interest" description="Disordered" evidence="1">
    <location>
        <begin position="1"/>
        <end position="38"/>
    </location>
</feature>
<evidence type="ECO:0000259" key="2">
    <source>
        <dbReference type="SMART" id="SM00233"/>
    </source>
</evidence>
<dbReference type="SMART" id="SM00233">
    <property type="entry name" value="PH"/>
    <property type="match status" value="2"/>
</dbReference>
<dbReference type="EMBL" id="JAACJL010000030">
    <property type="protein sequence ID" value="KAF4617873.1"/>
    <property type="molecule type" value="Genomic_DNA"/>
</dbReference>
<comment type="caution">
    <text evidence="3">The sequence shown here is derived from an EMBL/GenBank/DDBJ whole genome shotgun (WGS) entry which is preliminary data.</text>
</comment>
<evidence type="ECO:0000313" key="3">
    <source>
        <dbReference type="EMBL" id="KAF4617873.1"/>
    </source>
</evidence>
<dbReference type="GO" id="GO:1902657">
    <property type="term" value="P:protein localization to prospore membrane"/>
    <property type="evidence" value="ECO:0007669"/>
    <property type="project" value="InterPro"/>
</dbReference>
<dbReference type="InterPro" id="IPR057379">
    <property type="entry name" value="PH_SPO71"/>
</dbReference>
<dbReference type="PANTHER" id="PTHR28076:SF1">
    <property type="entry name" value="PROSPORE MEMBRANE ADAPTER PROTEIN SPO71"/>
    <property type="match status" value="1"/>
</dbReference>
<feature type="domain" description="PH" evidence="2">
    <location>
        <begin position="869"/>
        <end position="1025"/>
    </location>
</feature>
<dbReference type="PANTHER" id="PTHR28076">
    <property type="entry name" value="SPORULATION-SPECIFIC PROTEIN 71"/>
    <property type="match status" value="1"/>
</dbReference>
<keyword evidence="4" id="KW-1185">Reference proteome</keyword>
<dbReference type="Proteomes" id="UP000521872">
    <property type="component" value="Unassembled WGS sequence"/>
</dbReference>
<proteinExistence type="predicted"/>